<dbReference type="Pfam" id="PF02949">
    <property type="entry name" value="7tm_6"/>
    <property type="match status" value="1"/>
</dbReference>
<keyword evidence="8" id="KW-0675">Receptor</keyword>
<evidence type="ECO:0000256" key="6">
    <source>
        <dbReference type="ARBA" id="ARBA00022989"/>
    </source>
</evidence>
<gene>
    <name evidence="11" type="ORF">APLA_LOCUS8480</name>
</gene>
<proteinExistence type="predicted"/>
<name>A0A8S1A086_ARCPL</name>
<evidence type="ECO:0000313" key="11">
    <source>
        <dbReference type="EMBL" id="CAB3239047.1"/>
    </source>
</evidence>
<keyword evidence="3" id="KW-0716">Sensory transduction</keyword>
<dbReference type="GO" id="GO:0005549">
    <property type="term" value="F:odorant binding"/>
    <property type="evidence" value="ECO:0007669"/>
    <property type="project" value="InterPro"/>
</dbReference>
<keyword evidence="4 10" id="KW-0812">Transmembrane</keyword>
<dbReference type="InterPro" id="IPR004117">
    <property type="entry name" value="7tm6_olfct_rcpt"/>
</dbReference>
<reference evidence="11 12" key="1">
    <citation type="submission" date="2020-04" db="EMBL/GenBank/DDBJ databases">
        <authorList>
            <person name="Wallbank WR R."/>
            <person name="Pardo Diaz C."/>
            <person name="Kozak K."/>
            <person name="Martin S."/>
            <person name="Jiggins C."/>
            <person name="Moest M."/>
            <person name="Warren A I."/>
            <person name="Byers J.R.P. K."/>
            <person name="Montejo-Kovacevich G."/>
            <person name="Yen C E."/>
        </authorList>
    </citation>
    <scope>NUCLEOTIDE SEQUENCE [LARGE SCALE GENOMIC DNA]</scope>
</reference>
<evidence type="ECO:0000256" key="3">
    <source>
        <dbReference type="ARBA" id="ARBA00022606"/>
    </source>
</evidence>
<keyword evidence="5" id="KW-0552">Olfaction</keyword>
<dbReference type="EMBL" id="CADEBD010000308">
    <property type="protein sequence ID" value="CAB3239047.1"/>
    <property type="molecule type" value="Genomic_DNA"/>
</dbReference>
<comment type="caution">
    <text evidence="11">The sequence shown here is derived from an EMBL/GenBank/DDBJ whole genome shotgun (WGS) entry which is preliminary data.</text>
</comment>
<evidence type="ECO:0000256" key="4">
    <source>
        <dbReference type="ARBA" id="ARBA00022692"/>
    </source>
</evidence>
<sequence>MKRLNSLWRKLTASKALDRCGPIERKFLERVYRHAYIMDDVEYNLMIEIRVPVEYNKTLRYIITYIVIGIMFNIASYHVIMSEVIMQAYLLPLICQYAVLANCFENVFNDCAESFKDVDRKMLIDNKLFIDKYKKRLGDLVGQHLMILEQTMELKRILSAPMLGQLCASGMLICFIGFQTKATMTQNPGKFIMSVGYLAYNMFTLYLNCRWCEEITSQSQGIGKAAYCSGWEAGVCKSPGVKATILTVILRANKPMIFVAGGMYTLSLSSYTNLVKASYSALNILLRMSND</sequence>
<dbReference type="GO" id="GO:0007165">
    <property type="term" value="P:signal transduction"/>
    <property type="evidence" value="ECO:0007669"/>
    <property type="project" value="UniProtKB-KW"/>
</dbReference>
<dbReference type="AlphaFoldDB" id="A0A8S1A086"/>
<keyword evidence="2" id="KW-1003">Cell membrane</keyword>
<evidence type="ECO:0000256" key="2">
    <source>
        <dbReference type="ARBA" id="ARBA00022475"/>
    </source>
</evidence>
<keyword evidence="9" id="KW-0807">Transducer</keyword>
<evidence type="ECO:0000256" key="7">
    <source>
        <dbReference type="ARBA" id="ARBA00023136"/>
    </source>
</evidence>
<dbReference type="GO" id="GO:0004984">
    <property type="term" value="F:olfactory receptor activity"/>
    <property type="evidence" value="ECO:0007669"/>
    <property type="project" value="InterPro"/>
</dbReference>
<dbReference type="PANTHER" id="PTHR21137">
    <property type="entry name" value="ODORANT RECEPTOR"/>
    <property type="match status" value="1"/>
</dbReference>
<accession>A0A8S1A086</accession>
<evidence type="ECO:0000256" key="9">
    <source>
        <dbReference type="ARBA" id="ARBA00023224"/>
    </source>
</evidence>
<evidence type="ECO:0000256" key="5">
    <source>
        <dbReference type="ARBA" id="ARBA00022725"/>
    </source>
</evidence>
<dbReference type="Proteomes" id="UP000494256">
    <property type="component" value="Unassembled WGS sequence"/>
</dbReference>
<evidence type="ECO:0000256" key="10">
    <source>
        <dbReference type="SAM" id="Phobius"/>
    </source>
</evidence>
<evidence type="ECO:0008006" key="13">
    <source>
        <dbReference type="Google" id="ProtNLM"/>
    </source>
</evidence>
<evidence type="ECO:0000256" key="8">
    <source>
        <dbReference type="ARBA" id="ARBA00023170"/>
    </source>
</evidence>
<keyword evidence="6 10" id="KW-1133">Transmembrane helix</keyword>
<dbReference type="PANTHER" id="PTHR21137:SF35">
    <property type="entry name" value="ODORANT RECEPTOR 19A-RELATED"/>
    <property type="match status" value="1"/>
</dbReference>
<evidence type="ECO:0000256" key="1">
    <source>
        <dbReference type="ARBA" id="ARBA00004651"/>
    </source>
</evidence>
<organism evidence="11 12">
    <name type="scientific">Arctia plantaginis</name>
    <name type="common">Wood tiger moth</name>
    <name type="synonym">Phalaena plantaginis</name>
    <dbReference type="NCBI Taxonomy" id="874455"/>
    <lineage>
        <taxon>Eukaryota</taxon>
        <taxon>Metazoa</taxon>
        <taxon>Ecdysozoa</taxon>
        <taxon>Arthropoda</taxon>
        <taxon>Hexapoda</taxon>
        <taxon>Insecta</taxon>
        <taxon>Pterygota</taxon>
        <taxon>Neoptera</taxon>
        <taxon>Endopterygota</taxon>
        <taxon>Lepidoptera</taxon>
        <taxon>Glossata</taxon>
        <taxon>Ditrysia</taxon>
        <taxon>Noctuoidea</taxon>
        <taxon>Erebidae</taxon>
        <taxon>Arctiinae</taxon>
        <taxon>Arctia</taxon>
    </lineage>
</organism>
<keyword evidence="7 10" id="KW-0472">Membrane</keyword>
<evidence type="ECO:0000313" key="12">
    <source>
        <dbReference type="Proteomes" id="UP000494256"/>
    </source>
</evidence>
<feature type="transmembrane region" description="Helical" evidence="10">
    <location>
        <begin position="59"/>
        <end position="80"/>
    </location>
</feature>
<dbReference type="GO" id="GO:0005886">
    <property type="term" value="C:plasma membrane"/>
    <property type="evidence" value="ECO:0007669"/>
    <property type="project" value="UniProtKB-SubCell"/>
</dbReference>
<dbReference type="OrthoDB" id="19653at2759"/>
<comment type="subcellular location">
    <subcellularLocation>
        <location evidence="1">Cell membrane</location>
        <topology evidence="1">Multi-pass membrane protein</topology>
    </subcellularLocation>
</comment>
<protein>
    <recommendedName>
        <fullName evidence="13">Odorant receptor</fullName>
    </recommendedName>
</protein>